<feature type="domain" description="Pyruvate carboxyltransferase" evidence="4">
    <location>
        <begin position="4"/>
        <end position="273"/>
    </location>
</feature>
<accession>A0A1X0ZZT2</accession>
<dbReference type="PROSITE" id="PS50991">
    <property type="entry name" value="PYR_CT"/>
    <property type="match status" value="1"/>
</dbReference>
<evidence type="ECO:0000313" key="5">
    <source>
        <dbReference type="EMBL" id="ORL65102.1"/>
    </source>
</evidence>
<reference evidence="5 6" key="1">
    <citation type="submission" date="2017-04" db="EMBL/GenBank/DDBJ databases">
        <title>Presence of VIM-2 positive Pseudomonas species in chickens and their surrounding environment.</title>
        <authorList>
            <person name="Zhang R."/>
        </authorList>
    </citation>
    <scope>NUCLEOTIDE SEQUENCE [LARGE SCALE GENOMIC DNA]</scope>
    <source>
        <strain evidence="5 6">DZ-C18</strain>
    </source>
</reference>
<dbReference type="Gene3D" id="3.20.20.70">
    <property type="entry name" value="Aldolase class I"/>
    <property type="match status" value="1"/>
</dbReference>
<dbReference type="GO" id="GO:0004419">
    <property type="term" value="F:hydroxymethylglutaryl-CoA lyase activity"/>
    <property type="evidence" value="ECO:0007669"/>
    <property type="project" value="TreeGrafter"/>
</dbReference>
<dbReference type="EMBL" id="NBWC01000012">
    <property type="protein sequence ID" value="ORL65102.1"/>
    <property type="molecule type" value="Genomic_DNA"/>
</dbReference>
<dbReference type="GO" id="GO:0046951">
    <property type="term" value="P:ketone body biosynthetic process"/>
    <property type="evidence" value="ECO:0007669"/>
    <property type="project" value="TreeGrafter"/>
</dbReference>
<dbReference type="Proteomes" id="UP000193675">
    <property type="component" value="Unassembled WGS sequence"/>
</dbReference>
<dbReference type="CDD" id="cd07938">
    <property type="entry name" value="DRE_TIM_HMGL"/>
    <property type="match status" value="1"/>
</dbReference>
<evidence type="ECO:0000259" key="4">
    <source>
        <dbReference type="PROSITE" id="PS50991"/>
    </source>
</evidence>
<comment type="similarity">
    <text evidence="1">Belongs to the HMG-CoA lyase family.</text>
</comment>
<dbReference type="RefSeq" id="WP_084855758.1">
    <property type="nucleotide sequence ID" value="NZ_NBWC01000012.1"/>
</dbReference>
<evidence type="ECO:0000256" key="2">
    <source>
        <dbReference type="ARBA" id="ARBA00022723"/>
    </source>
</evidence>
<proteinExistence type="inferred from homology"/>
<dbReference type="GO" id="GO:0046872">
    <property type="term" value="F:metal ion binding"/>
    <property type="evidence" value="ECO:0007669"/>
    <property type="project" value="UniProtKB-KW"/>
</dbReference>
<evidence type="ECO:0000313" key="6">
    <source>
        <dbReference type="Proteomes" id="UP000193675"/>
    </source>
</evidence>
<dbReference type="SUPFAM" id="SSF51569">
    <property type="entry name" value="Aldolase"/>
    <property type="match status" value="1"/>
</dbReference>
<dbReference type="GO" id="GO:0006552">
    <property type="term" value="P:L-leucine catabolic process"/>
    <property type="evidence" value="ECO:0007669"/>
    <property type="project" value="TreeGrafter"/>
</dbReference>
<evidence type="ECO:0000256" key="3">
    <source>
        <dbReference type="ARBA" id="ARBA00023239"/>
    </source>
</evidence>
<keyword evidence="2" id="KW-0479">Metal-binding</keyword>
<dbReference type="AlphaFoldDB" id="A0A1X0ZZT2"/>
<comment type="caution">
    <text evidence="5">The sequence shown here is derived from an EMBL/GenBank/DDBJ whole genome shotgun (WGS) entry which is preliminary data.</text>
</comment>
<dbReference type="PANTHER" id="PTHR42738:SF7">
    <property type="entry name" value="HYDROXYMETHYLGLUTARYL-COA LYASE"/>
    <property type="match status" value="1"/>
</dbReference>
<dbReference type="OrthoDB" id="9784013at2"/>
<evidence type="ECO:0000256" key="1">
    <source>
        <dbReference type="ARBA" id="ARBA00009405"/>
    </source>
</evidence>
<protein>
    <submittedName>
        <fullName evidence="5">Hydroxymethylglutaryl-CoA lyase</fullName>
    </submittedName>
</protein>
<dbReference type="InterPro" id="IPR000891">
    <property type="entry name" value="PYR_CT"/>
</dbReference>
<dbReference type="InterPro" id="IPR013785">
    <property type="entry name" value="Aldolase_TIM"/>
</dbReference>
<keyword evidence="3 5" id="KW-0456">Lyase</keyword>
<organism evidence="5 6">
    <name type="scientific">Pseudomonas putida</name>
    <name type="common">Arthrobacter siderocapsulatus</name>
    <dbReference type="NCBI Taxonomy" id="303"/>
    <lineage>
        <taxon>Bacteria</taxon>
        <taxon>Pseudomonadati</taxon>
        <taxon>Pseudomonadota</taxon>
        <taxon>Gammaproteobacteria</taxon>
        <taxon>Pseudomonadales</taxon>
        <taxon>Pseudomonadaceae</taxon>
        <taxon>Pseudomonas</taxon>
    </lineage>
</organism>
<dbReference type="InterPro" id="IPR043594">
    <property type="entry name" value="HMGL"/>
</dbReference>
<gene>
    <name evidence="5" type="ORF">B7H17_10300</name>
</gene>
<dbReference type="PANTHER" id="PTHR42738">
    <property type="entry name" value="HYDROXYMETHYLGLUTARYL-COA LYASE"/>
    <property type="match status" value="1"/>
</dbReference>
<dbReference type="Pfam" id="PF00682">
    <property type="entry name" value="HMGL-like"/>
    <property type="match status" value="1"/>
</dbReference>
<dbReference type="NCBIfam" id="NF004283">
    <property type="entry name" value="PRK05692.1"/>
    <property type="match status" value="1"/>
</dbReference>
<name>A0A1X0ZZT2_PSEPU</name>
<sequence length="305" mass="31991">MNTLVLNEVGMRDGLQSLRSIMPTVAKRKWIDTAYEAGVRYMEVASFVPAKLLPQMADAAEVVAHALTFPDLTVTVLAPNLRGAQDALASGAHRIMVPVSVSAAHSQANVRCTPEHMVETFARMCELRDQAGHPVTMIAGMSTAFGCTLQGHVPLDDLLALTSKVLLAGCDAVSLADTTGYATPGQVAQTLQAVRAIAGDKLQSAHFHDTRGLALANALVAVQHGIAELDASLGGIGGCPFAPGVSGNAVTEDLVFMLQGMGVRTGIDIERLLVCRALVQSALPGELLYGHIARAGLPRQVQSLV</sequence>